<sequence length="62" mass="6550">MLLGFFPESLSFGLISPSEESLPNLSASTFVSTLDLYTDGPSDLLVSSTTMSMFLVSLDPSG</sequence>
<keyword evidence="2" id="KW-1185">Reference proteome</keyword>
<name>A0A3Q8S7U7_9FIRM</name>
<protein>
    <submittedName>
        <fullName evidence="1">Uncharacterized protein</fullName>
    </submittedName>
</protein>
<organism evidence="1 2">
    <name type="scientific">Erysipelothrix piscisicarius</name>
    <dbReference type="NCBI Taxonomy" id="2485784"/>
    <lineage>
        <taxon>Bacteria</taxon>
        <taxon>Bacillati</taxon>
        <taxon>Bacillota</taxon>
        <taxon>Erysipelotrichia</taxon>
        <taxon>Erysipelotrichales</taxon>
        <taxon>Erysipelotrichaceae</taxon>
        <taxon>Erysipelothrix</taxon>
    </lineage>
</organism>
<dbReference type="Proteomes" id="UP000278804">
    <property type="component" value="Chromosome"/>
</dbReference>
<proteinExistence type="predicted"/>
<gene>
    <name evidence="1" type="ORF">EEI45_06520</name>
</gene>
<evidence type="ECO:0000313" key="1">
    <source>
        <dbReference type="EMBL" id="AZK44434.1"/>
    </source>
</evidence>
<dbReference type="RefSeq" id="WP_125164605.1">
    <property type="nucleotide sequence ID" value="NZ_CP034234.1"/>
</dbReference>
<evidence type="ECO:0000313" key="2">
    <source>
        <dbReference type="Proteomes" id="UP000278804"/>
    </source>
</evidence>
<dbReference type="KEGG" id="eri:EEI45_06520"/>
<dbReference type="EMBL" id="CP034234">
    <property type="protein sequence ID" value="AZK44434.1"/>
    <property type="molecule type" value="Genomic_DNA"/>
</dbReference>
<dbReference type="AlphaFoldDB" id="A0A3Q8S7U7"/>
<accession>A0A3Q8S7U7</accession>
<reference evidence="1 2" key="1">
    <citation type="journal article" date="2020" name="Int. J. Syst. Evol. Microbiol.">
        <title>Description of Erysipelothrix piscisicarius sp. nov., an emergent fish pathogen, and assessment of virulence using a tiger barb (Puntigrus tetrazona) infection model.</title>
        <authorList>
            <person name="Pomaranski E.K."/>
            <person name="Griffin M.J."/>
            <person name="Camus A.C."/>
            <person name="Armwood A.R."/>
            <person name="Shelley J."/>
            <person name="Waldbieser G.C."/>
            <person name="LaFrentz B.R."/>
            <person name="Garcia J.C."/>
            <person name="Yanong R."/>
            <person name="Soto E."/>
        </authorList>
    </citation>
    <scope>NUCLEOTIDE SEQUENCE [LARGE SCALE GENOMIC DNA]</scope>
    <source>
        <strain evidence="1 2">15TAL0474</strain>
    </source>
</reference>